<dbReference type="EMBL" id="SELW01000676">
    <property type="protein sequence ID" value="TID13602.1"/>
    <property type="molecule type" value="Genomic_DNA"/>
</dbReference>
<protein>
    <submittedName>
        <fullName evidence="1">Uncharacterized protein</fullName>
    </submittedName>
</protein>
<name>A0A4T0WUY8_9ASCO</name>
<sequence length="278" mass="32318">MQQNLSIDKLTELFRDIDETDYNKDHIFLLLNPSIDQYLDFIKSLYKYSNSTVPSNDLIPIPVSDLLNYTYIGQSSANKTSNSCIEIYTILGNVLENSIFIMDTLKSRSETINVFLFEDCNSSDLTAKINSFIHQDLESTKEYIKANILPFLQNHICQFIDYFSTGDWKSATILFSNVSKWTYNTITIPIVDFIQQYIRRLLLECKIPCQLVYLPSSLKNNEEKLILLINQLMEAKLLKPPEDQDISYMDLHFVASFDSVEKIQLLDESFSWSEWRTS</sequence>
<dbReference type="AlphaFoldDB" id="A0A4T0WUY8"/>
<accession>A0A4T0WUY8</accession>
<organism evidence="1 2">
    <name type="scientific">Pichia inconspicua</name>
    <dbReference type="NCBI Taxonomy" id="52247"/>
    <lineage>
        <taxon>Eukaryota</taxon>
        <taxon>Fungi</taxon>
        <taxon>Dikarya</taxon>
        <taxon>Ascomycota</taxon>
        <taxon>Saccharomycotina</taxon>
        <taxon>Pichiomycetes</taxon>
        <taxon>Pichiales</taxon>
        <taxon>Pichiaceae</taxon>
        <taxon>Pichia</taxon>
    </lineage>
</organism>
<dbReference type="Proteomes" id="UP000307173">
    <property type="component" value="Unassembled WGS sequence"/>
</dbReference>
<evidence type="ECO:0000313" key="1">
    <source>
        <dbReference type="EMBL" id="TID13602.1"/>
    </source>
</evidence>
<gene>
    <name evidence="1" type="ORF">CANINC_004864</name>
</gene>
<comment type="caution">
    <text evidence="1">The sequence shown here is derived from an EMBL/GenBank/DDBJ whole genome shotgun (WGS) entry which is preliminary data.</text>
</comment>
<evidence type="ECO:0000313" key="2">
    <source>
        <dbReference type="Proteomes" id="UP000307173"/>
    </source>
</evidence>
<keyword evidence="2" id="KW-1185">Reference proteome</keyword>
<proteinExistence type="predicted"/>
<reference evidence="1 2" key="1">
    <citation type="journal article" date="2019" name="Front. Genet.">
        <title>Whole-Genome Sequencing of the Opportunistic Yeast Pathogen Candida inconspicua Uncovers Its Hybrid Origin.</title>
        <authorList>
            <person name="Mixao V."/>
            <person name="Hansen A.P."/>
            <person name="Saus E."/>
            <person name="Boekhout T."/>
            <person name="Lass-Florl C."/>
            <person name="Gabaldon T."/>
        </authorList>
    </citation>
    <scope>NUCLEOTIDE SEQUENCE [LARGE SCALE GENOMIC DNA]</scope>
    <source>
        <strain evidence="1 2">CBS 180</strain>
    </source>
</reference>